<evidence type="ECO:0000313" key="3">
    <source>
        <dbReference type="EMBL" id="KAG7594283.1"/>
    </source>
</evidence>
<protein>
    <submittedName>
        <fullName evidence="3">Kelch repeat type 1</fullName>
    </submittedName>
</protein>
<reference evidence="3 4" key="1">
    <citation type="submission" date="2020-12" db="EMBL/GenBank/DDBJ databases">
        <title>Concerted genomic and epigenomic changes stabilize Arabidopsis allopolyploids.</title>
        <authorList>
            <person name="Chen Z."/>
        </authorList>
    </citation>
    <scope>NUCLEOTIDE SEQUENCE [LARGE SCALE GENOMIC DNA]</scope>
    <source>
        <strain evidence="3">Allo738</strain>
        <tissue evidence="3">Leaf</tissue>
    </source>
</reference>
<gene>
    <name evidence="3" type="ORF">ISN45_Aa01g030490</name>
</gene>
<dbReference type="Proteomes" id="UP000694240">
    <property type="component" value="Chromosome 6"/>
</dbReference>
<dbReference type="EMBL" id="JAEFBK010000006">
    <property type="protein sequence ID" value="KAG7594283.1"/>
    <property type="molecule type" value="Genomic_DNA"/>
</dbReference>
<sequence length="393" mass="44607">MIPIMSSKRKSKTITTMTKKPPLKKKELSPESTPNPSLPDDVLITCLARVSKLYYPTLSLVSKSFRSLLASPELYKARSLLRRTESCLYVCLHFPPEANARWYTLCRKPDLTLVHKKKSSSGNILVPIPSSQSTPPNWTGHAVVGSNIYHIGGYKENLRSSSVSILDCRSYTWREAPSLKVERMWYPSASVVDGKIYVAGGCQDEVSKSSKSMEVFDTKTQIWDYVPIPYLDQYTGWQTKSTCIEGKLYLMIEGKVLAYDPEEGRWDLVEQEMGTNKWFSNCLIENVLYCFYSGVLEWYDNKVRLWKPIKGLTGLPHGFATVRFVKLASYGGKMAVFWDTTCEPRSGKKMVWCAVIALERLNVEEIWGLVEWCDPVLIVPKLTHIENALAVTV</sequence>
<dbReference type="SMART" id="SM00612">
    <property type="entry name" value="Kelch"/>
    <property type="match status" value="1"/>
</dbReference>
<evidence type="ECO:0000259" key="2">
    <source>
        <dbReference type="SMART" id="SM00256"/>
    </source>
</evidence>
<comment type="caution">
    <text evidence="3">The sequence shown here is derived from an EMBL/GenBank/DDBJ whole genome shotgun (WGS) entry which is preliminary data.</text>
</comment>
<proteinExistence type="predicted"/>
<name>A0A8T2C923_9BRAS</name>
<accession>A0A8T2C923</accession>
<dbReference type="SMART" id="SM00256">
    <property type="entry name" value="FBOX"/>
    <property type="match status" value="1"/>
</dbReference>
<dbReference type="AlphaFoldDB" id="A0A8T2C923"/>
<feature type="domain" description="F-box" evidence="2">
    <location>
        <begin position="38"/>
        <end position="78"/>
    </location>
</feature>
<dbReference type="InterPro" id="IPR057499">
    <property type="entry name" value="Kelch_FKB95"/>
</dbReference>
<dbReference type="CDD" id="cd22152">
    <property type="entry name" value="F-box_AtAFR-like"/>
    <property type="match status" value="1"/>
</dbReference>
<evidence type="ECO:0000313" key="4">
    <source>
        <dbReference type="Proteomes" id="UP000694240"/>
    </source>
</evidence>
<organism evidence="3 4">
    <name type="scientific">Arabidopsis thaliana x Arabidopsis arenosa</name>
    <dbReference type="NCBI Taxonomy" id="1240361"/>
    <lineage>
        <taxon>Eukaryota</taxon>
        <taxon>Viridiplantae</taxon>
        <taxon>Streptophyta</taxon>
        <taxon>Embryophyta</taxon>
        <taxon>Tracheophyta</taxon>
        <taxon>Spermatophyta</taxon>
        <taxon>Magnoliopsida</taxon>
        <taxon>eudicotyledons</taxon>
        <taxon>Gunneridae</taxon>
        <taxon>Pentapetalae</taxon>
        <taxon>rosids</taxon>
        <taxon>malvids</taxon>
        <taxon>Brassicales</taxon>
        <taxon>Brassicaceae</taxon>
        <taxon>Camelineae</taxon>
        <taxon>Arabidopsis</taxon>
    </lineage>
</organism>
<dbReference type="InterPro" id="IPR001810">
    <property type="entry name" value="F-box_dom"/>
</dbReference>
<feature type="region of interest" description="Disordered" evidence="1">
    <location>
        <begin position="1"/>
        <end position="36"/>
    </location>
</feature>
<dbReference type="Pfam" id="PF25210">
    <property type="entry name" value="Kelch_FKB95"/>
    <property type="match status" value="1"/>
</dbReference>
<dbReference type="PANTHER" id="PTHR24414">
    <property type="entry name" value="F-BOX/KELCH-REPEAT PROTEIN SKIP4"/>
    <property type="match status" value="1"/>
</dbReference>
<keyword evidence="4" id="KW-1185">Reference proteome</keyword>
<dbReference type="PANTHER" id="PTHR24414:SF148">
    <property type="entry name" value="F-BOX DOMAIN-CONTAINING PROTEIN"/>
    <property type="match status" value="1"/>
</dbReference>
<dbReference type="InterPro" id="IPR006652">
    <property type="entry name" value="Kelch_1"/>
</dbReference>
<dbReference type="Pfam" id="PF00646">
    <property type="entry name" value="F-box"/>
    <property type="match status" value="1"/>
</dbReference>
<evidence type="ECO:0000256" key="1">
    <source>
        <dbReference type="SAM" id="MobiDB-lite"/>
    </source>
</evidence>
<dbReference type="InterPro" id="IPR050354">
    <property type="entry name" value="F-box/kelch-repeat_ARATH"/>
</dbReference>